<feature type="transmembrane region" description="Helical" evidence="18">
    <location>
        <begin position="21"/>
        <end position="44"/>
    </location>
</feature>
<name>A0A9D1YBT3_9FIRM</name>
<comment type="caution">
    <text evidence="19">The sequence shown here is derived from an EMBL/GenBank/DDBJ whole genome shotgun (WGS) entry which is preliminary data.</text>
</comment>
<evidence type="ECO:0000256" key="10">
    <source>
        <dbReference type="ARBA" id="ARBA00022989"/>
    </source>
</evidence>
<evidence type="ECO:0000256" key="1">
    <source>
        <dbReference type="ARBA" id="ARBA00003973"/>
    </source>
</evidence>
<dbReference type="InterPro" id="IPR043130">
    <property type="entry name" value="CDP-OH_PTrfase_TM_dom"/>
</dbReference>
<comment type="catalytic activity">
    <reaction evidence="16">
        <text>a CDP-1,2-diacyl-sn-glycerol + sn-glycerol 3-phosphate = a 1,2-diacyl-sn-glycero-3-phospho-(1'-sn-glycero-3'-phosphate) + CMP + H(+)</text>
        <dbReference type="Rhea" id="RHEA:12593"/>
        <dbReference type="ChEBI" id="CHEBI:15378"/>
        <dbReference type="ChEBI" id="CHEBI:57597"/>
        <dbReference type="ChEBI" id="CHEBI:58332"/>
        <dbReference type="ChEBI" id="CHEBI:60110"/>
        <dbReference type="ChEBI" id="CHEBI:60377"/>
        <dbReference type="EC" id="2.7.8.5"/>
    </reaction>
</comment>
<evidence type="ECO:0000256" key="8">
    <source>
        <dbReference type="ARBA" id="ARBA00022679"/>
    </source>
</evidence>
<gene>
    <name evidence="19" type="ORF">H9838_02335</name>
</gene>
<dbReference type="AlphaFoldDB" id="A0A9D1YBT3"/>
<evidence type="ECO:0000256" key="4">
    <source>
        <dbReference type="ARBA" id="ARBA00010441"/>
    </source>
</evidence>
<protein>
    <recommendedName>
        <fullName evidence="6">CDP-diacylglycerol--glycerol-3-phosphate 3-phosphatidyltransferase</fullName>
        <ecNumber evidence="5">2.7.8.5</ecNumber>
    </recommendedName>
    <alternativeName>
        <fullName evidence="15">Phosphatidylglycerophosphate synthase</fullName>
    </alternativeName>
</protein>
<accession>A0A9D1YBT3</accession>
<evidence type="ECO:0000256" key="16">
    <source>
        <dbReference type="ARBA" id="ARBA00048586"/>
    </source>
</evidence>
<keyword evidence="13" id="KW-0594">Phospholipid biosynthesis</keyword>
<evidence type="ECO:0000256" key="3">
    <source>
        <dbReference type="ARBA" id="ARBA00005042"/>
    </source>
</evidence>
<keyword evidence="9 18" id="KW-0812">Transmembrane</keyword>
<feature type="transmembrane region" description="Helical" evidence="18">
    <location>
        <begin position="89"/>
        <end position="114"/>
    </location>
</feature>
<dbReference type="Pfam" id="PF01066">
    <property type="entry name" value="CDP-OH_P_transf"/>
    <property type="match status" value="1"/>
</dbReference>
<dbReference type="EMBL" id="DXDU01000035">
    <property type="protein sequence ID" value="HIY25995.1"/>
    <property type="molecule type" value="Genomic_DNA"/>
</dbReference>
<reference evidence="19" key="1">
    <citation type="journal article" date="2021" name="PeerJ">
        <title>Extensive microbial diversity within the chicken gut microbiome revealed by metagenomics and culture.</title>
        <authorList>
            <person name="Gilroy R."/>
            <person name="Ravi A."/>
            <person name="Getino M."/>
            <person name="Pursley I."/>
            <person name="Horton D.L."/>
            <person name="Alikhan N.F."/>
            <person name="Baker D."/>
            <person name="Gharbi K."/>
            <person name="Hall N."/>
            <person name="Watson M."/>
            <person name="Adriaenssens E.M."/>
            <person name="Foster-Nyarko E."/>
            <person name="Jarju S."/>
            <person name="Secka A."/>
            <person name="Antonio M."/>
            <person name="Oren A."/>
            <person name="Chaudhuri R.R."/>
            <person name="La Ragione R."/>
            <person name="Hildebrand F."/>
            <person name="Pallen M.J."/>
        </authorList>
    </citation>
    <scope>NUCLEOTIDE SEQUENCE</scope>
    <source>
        <strain evidence="19">1282</strain>
    </source>
</reference>
<evidence type="ECO:0000256" key="14">
    <source>
        <dbReference type="ARBA" id="ARBA00023264"/>
    </source>
</evidence>
<evidence type="ECO:0000256" key="7">
    <source>
        <dbReference type="ARBA" id="ARBA00022516"/>
    </source>
</evidence>
<dbReference type="PIRSF" id="PIRSF000847">
    <property type="entry name" value="Phos_ph_gly_syn"/>
    <property type="match status" value="1"/>
</dbReference>
<dbReference type="PROSITE" id="PS00379">
    <property type="entry name" value="CDP_ALCOHOL_P_TRANSF"/>
    <property type="match status" value="1"/>
</dbReference>
<comment type="pathway">
    <text evidence="3">Phospholipid metabolism; phosphatidylglycerol biosynthesis; phosphatidylglycerol from CDP-diacylglycerol: step 1/2.</text>
</comment>
<evidence type="ECO:0000256" key="5">
    <source>
        <dbReference type="ARBA" id="ARBA00013170"/>
    </source>
</evidence>
<dbReference type="InterPro" id="IPR048254">
    <property type="entry name" value="CDP_ALCOHOL_P_TRANSF_CS"/>
</dbReference>
<feature type="transmembrane region" description="Helical" evidence="18">
    <location>
        <begin position="126"/>
        <end position="146"/>
    </location>
</feature>
<evidence type="ECO:0000313" key="19">
    <source>
        <dbReference type="EMBL" id="HIY25995.1"/>
    </source>
</evidence>
<evidence type="ECO:0000256" key="6">
    <source>
        <dbReference type="ARBA" id="ARBA00014944"/>
    </source>
</evidence>
<sequence>MTKARNKNLTVPNALSVLRILVVPFFAWRFLAGDLYTAAGLLVLSGLSDLFDGMIARKFDQVTELGKMLDPFADKLTQGVVALCLAVKFPVICPVLAIFVVKELTMLGCGAFLLLKRRKRPCAAKWYGKVATVMFYVSVSVIVVMDGFFPVKPRTFEIVAYVLLILTAAMMIYSAVRYFQIFLTILRSDDEKYQMILKDEIRAKTVREKRRRS</sequence>
<dbReference type="InterPro" id="IPR004570">
    <property type="entry name" value="Phosphatidylglycerol_P_synth"/>
</dbReference>
<keyword evidence="11" id="KW-0443">Lipid metabolism</keyword>
<keyword evidence="10 18" id="KW-1133">Transmembrane helix</keyword>
<evidence type="ECO:0000256" key="17">
    <source>
        <dbReference type="RuleBase" id="RU003750"/>
    </source>
</evidence>
<dbReference type="GO" id="GO:0016020">
    <property type="term" value="C:membrane"/>
    <property type="evidence" value="ECO:0007669"/>
    <property type="project" value="UniProtKB-SubCell"/>
</dbReference>
<evidence type="ECO:0000256" key="15">
    <source>
        <dbReference type="ARBA" id="ARBA00033018"/>
    </source>
</evidence>
<comment type="function">
    <text evidence="1">This protein catalyzes the committed step to the synthesis of the acidic phospholipids.</text>
</comment>
<evidence type="ECO:0000256" key="9">
    <source>
        <dbReference type="ARBA" id="ARBA00022692"/>
    </source>
</evidence>
<evidence type="ECO:0000256" key="12">
    <source>
        <dbReference type="ARBA" id="ARBA00023136"/>
    </source>
</evidence>
<reference evidence="19" key="2">
    <citation type="submission" date="2021-04" db="EMBL/GenBank/DDBJ databases">
        <authorList>
            <person name="Gilroy R."/>
        </authorList>
    </citation>
    <scope>NUCLEOTIDE SEQUENCE</scope>
    <source>
        <strain evidence="19">1282</strain>
    </source>
</reference>
<dbReference type="InterPro" id="IPR000462">
    <property type="entry name" value="CDP-OH_P_trans"/>
</dbReference>
<dbReference type="GO" id="GO:0008444">
    <property type="term" value="F:CDP-diacylglycerol-glycerol-3-phosphate 3-phosphatidyltransferase activity"/>
    <property type="evidence" value="ECO:0007669"/>
    <property type="project" value="UniProtKB-EC"/>
</dbReference>
<proteinExistence type="inferred from homology"/>
<dbReference type="PANTHER" id="PTHR14269">
    <property type="entry name" value="CDP-DIACYLGLYCEROL--GLYCEROL-3-PHOSPHATE 3-PHOSPHATIDYLTRANSFERASE-RELATED"/>
    <property type="match status" value="1"/>
</dbReference>
<evidence type="ECO:0000256" key="18">
    <source>
        <dbReference type="SAM" id="Phobius"/>
    </source>
</evidence>
<dbReference type="Gene3D" id="1.20.120.1760">
    <property type="match status" value="1"/>
</dbReference>
<dbReference type="GO" id="GO:0046474">
    <property type="term" value="P:glycerophospholipid biosynthetic process"/>
    <property type="evidence" value="ECO:0007669"/>
    <property type="project" value="TreeGrafter"/>
</dbReference>
<evidence type="ECO:0000256" key="13">
    <source>
        <dbReference type="ARBA" id="ARBA00023209"/>
    </source>
</evidence>
<keyword evidence="7" id="KW-0444">Lipid biosynthesis</keyword>
<dbReference type="InterPro" id="IPR050324">
    <property type="entry name" value="CDP-alcohol_PTase-I"/>
</dbReference>
<evidence type="ECO:0000313" key="20">
    <source>
        <dbReference type="Proteomes" id="UP000823915"/>
    </source>
</evidence>
<comment type="similarity">
    <text evidence="4 17">Belongs to the CDP-alcohol phosphatidyltransferase class-I family.</text>
</comment>
<dbReference type="PANTHER" id="PTHR14269:SF62">
    <property type="entry name" value="CDP-DIACYLGLYCEROL--GLYCEROL-3-PHOSPHATE 3-PHOSPHATIDYLTRANSFERASE 1, CHLOROPLASTIC"/>
    <property type="match status" value="1"/>
</dbReference>
<keyword evidence="8 17" id="KW-0808">Transferase</keyword>
<organism evidence="19 20">
    <name type="scientific">Candidatus Acutalibacter pullistercoris</name>
    <dbReference type="NCBI Taxonomy" id="2838418"/>
    <lineage>
        <taxon>Bacteria</taxon>
        <taxon>Bacillati</taxon>
        <taxon>Bacillota</taxon>
        <taxon>Clostridia</taxon>
        <taxon>Eubacteriales</taxon>
        <taxon>Acutalibacteraceae</taxon>
        <taxon>Acutalibacter</taxon>
    </lineage>
</organism>
<keyword evidence="14" id="KW-1208">Phospholipid metabolism</keyword>
<keyword evidence="12 18" id="KW-0472">Membrane</keyword>
<evidence type="ECO:0000256" key="11">
    <source>
        <dbReference type="ARBA" id="ARBA00023098"/>
    </source>
</evidence>
<evidence type="ECO:0000256" key="2">
    <source>
        <dbReference type="ARBA" id="ARBA00004141"/>
    </source>
</evidence>
<dbReference type="EC" id="2.7.8.5" evidence="5"/>
<dbReference type="Proteomes" id="UP000823915">
    <property type="component" value="Unassembled WGS sequence"/>
</dbReference>
<comment type="subcellular location">
    <subcellularLocation>
        <location evidence="2">Membrane</location>
        <topology evidence="2">Multi-pass membrane protein</topology>
    </subcellularLocation>
</comment>
<feature type="transmembrane region" description="Helical" evidence="18">
    <location>
        <begin position="158"/>
        <end position="179"/>
    </location>
</feature>